<gene>
    <name evidence="2" type="ORF">ELD05_12300</name>
</gene>
<evidence type="ECO:0000313" key="2">
    <source>
        <dbReference type="EMBL" id="AZT91326.1"/>
    </source>
</evidence>
<sequence>MVKFVVDVYIYIFISYTVMSLIYILLALIISELLDGFYSYVVLIIVYLLMGPWNSFFSSKNNKLFYILNPDRNYYFSTPITFSYGFMWNKYFFYHLLSFLFLIFGLFILKVYLMQKRLFNRQKIFYSLTISFLSILLFVLIGIKSYSMLKDNIYETQVFSEKTTSFKVLKYEIEADIKNSMKSKVLIELEKTNDKDSKVYFALDKEFSVSRLLVDRQNYPYQRKDNLIILKINKKNKKRFDLYLEYSGKPEYLNQLYSPYFLLNREVILFPAEVYWYPKLLSNSNGRAYFTITLNTTFKNIVTNLNVNQKSSSKYTLNGFLDNVFLYSCKYFVKKHTKNIDIIAPAILLNLKTSDYLLTDSIQAISSAYKNMGRDIKLISIGPYYGVSSRQELILKDKILLRSE</sequence>
<feature type="transmembrane region" description="Helical" evidence="1">
    <location>
        <begin position="37"/>
        <end position="56"/>
    </location>
</feature>
<protein>
    <submittedName>
        <fullName evidence="2">Uncharacterized protein</fullName>
    </submittedName>
</protein>
<dbReference type="AlphaFoldDB" id="A0A3T0D8L9"/>
<evidence type="ECO:0000256" key="1">
    <source>
        <dbReference type="SAM" id="Phobius"/>
    </source>
</evidence>
<dbReference type="EMBL" id="CP034791">
    <property type="protein sequence ID" value="AZT91326.1"/>
    <property type="molecule type" value="Genomic_DNA"/>
</dbReference>
<organism evidence="2 3">
    <name type="scientific">Caldicellulosiruptor changbaiensis</name>
    <dbReference type="NCBI Taxonomy" id="1222016"/>
    <lineage>
        <taxon>Bacteria</taxon>
        <taxon>Bacillati</taxon>
        <taxon>Bacillota</taxon>
        <taxon>Bacillota incertae sedis</taxon>
        <taxon>Caldicellulosiruptorales</taxon>
        <taxon>Caldicellulosiruptoraceae</taxon>
        <taxon>Caldicellulosiruptor</taxon>
    </lineage>
</organism>
<feature type="transmembrane region" description="Helical" evidence="1">
    <location>
        <begin position="124"/>
        <end position="143"/>
    </location>
</feature>
<keyword evidence="1" id="KW-0812">Transmembrane</keyword>
<evidence type="ECO:0000313" key="3">
    <source>
        <dbReference type="Proteomes" id="UP000282930"/>
    </source>
</evidence>
<keyword evidence="1" id="KW-1133">Transmembrane helix</keyword>
<feature type="transmembrane region" description="Helical" evidence="1">
    <location>
        <begin position="6"/>
        <end position="30"/>
    </location>
</feature>
<dbReference type="KEGG" id="ccha:ELD05_12300"/>
<reference evidence="2 3" key="1">
    <citation type="submission" date="2018-12" db="EMBL/GenBank/DDBJ databases">
        <title>Genome sequence from the cellulolytic species, Caldicellulosiruptor changbaiensis.</title>
        <authorList>
            <person name="Blumer-Schuette S.E."/>
            <person name="Mendoza C."/>
        </authorList>
    </citation>
    <scope>NUCLEOTIDE SEQUENCE [LARGE SCALE GENOMIC DNA]</scope>
    <source>
        <strain evidence="2 3">CBS-Z</strain>
    </source>
</reference>
<dbReference type="Proteomes" id="UP000282930">
    <property type="component" value="Chromosome"/>
</dbReference>
<dbReference type="RefSeq" id="WP_127352655.1">
    <property type="nucleotide sequence ID" value="NZ_CP034791.1"/>
</dbReference>
<proteinExistence type="predicted"/>
<feature type="transmembrane region" description="Helical" evidence="1">
    <location>
        <begin position="92"/>
        <end position="112"/>
    </location>
</feature>
<keyword evidence="1" id="KW-0472">Membrane</keyword>
<accession>A0A3T0D8L9</accession>
<name>A0A3T0D8L9_9FIRM</name>
<keyword evidence="3" id="KW-1185">Reference proteome</keyword>